<organism evidence="8">
    <name type="scientific">Sesamum angustifolium</name>
    <dbReference type="NCBI Taxonomy" id="2727405"/>
    <lineage>
        <taxon>Eukaryota</taxon>
        <taxon>Viridiplantae</taxon>
        <taxon>Streptophyta</taxon>
        <taxon>Embryophyta</taxon>
        <taxon>Tracheophyta</taxon>
        <taxon>Spermatophyta</taxon>
        <taxon>Magnoliopsida</taxon>
        <taxon>eudicotyledons</taxon>
        <taxon>Gunneridae</taxon>
        <taxon>Pentapetalae</taxon>
        <taxon>asterids</taxon>
        <taxon>lamiids</taxon>
        <taxon>Lamiales</taxon>
        <taxon>Pedaliaceae</taxon>
        <taxon>Sesamum</taxon>
    </lineage>
</organism>
<evidence type="ECO:0000256" key="1">
    <source>
        <dbReference type="ARBA" id="ARBA00009995"/>
    </source>
</evidence>
<comment type="similarity">
    <text evidence="1 4">Belongs to the UDP-glycosyltransferase family.</text>
</comment>
<evidence type="ECO:0000256" key="3">
    <source>
        <dbReference type="ARBA" id="ARBA00022679"/>
    </source>
</evidence>
<protein>
    <recommendedName>
        <fullName evidence="5">Glycosyltransferase</fullName>
        <ecNumber evidence="5">2.4.1.-</ecNumber>
    </recommendedName>
</protein>
<dbReference type="PROSITE" id="PS00375">
    <property type="entry name" value="UDPGT"/>
    <property type="match status" value="1"/>
</dbReference>
<dbReference type="FunFam" id="3.40.50.2000:FF:000027">
    <property type="entry name" value="Glycosyltransferase"/>
    <property type="match status" value="1"/>
</dbReference>
<dbReference type="PANTHER" id="PTHR11926:SF1445">
    <property type="entry name" value="GLYCOSYLTRANSFERASE"/>
    <property type="match status" value="1"/>
</dbReference>
<dbReference type="Gene3D" id="3.40.50.2000">
    <property type="entry name" value="Glycogen Phosphorylase B"/>
    <property type="match status" value="2"/>
</dbReference>
<dbReference type="EMBL" id="JACGWK010001491">
    <property type="protein sequence ID" value="KAL0287438.1"/>
    <property type="molecule type" value="Genomic_DNA"/>
</dbReference>
<keyword evidence="2 4" id="KW-0328">Glycosyltransferase</keyword>
<dbReference type="PANTHER" id="PTHR11926">
    <property type="entry name" value="GLUCOSYL/GLUCURONOSYL TRANSFERASES"/>
    <property type="match status" value="1"/>
</dbReference>
<gene>
    <name evidence="8" type="ORF">Sangu_2693100</name>
</gene>
<dbReference type="CDD" id="cd03784">
    <property type="entry name" value="GT1_Gtf-like"/>
    <property type="match status" value="1"/>
</dbReference>
<feature type="domain" description="Glycosyltransferase N-terminal" evidence="7">
    <location>
        <begin position="9"/>
        <end position="128"/>
    </location>
</feature>
<dbReference type="Pfam" id="PF00201">
    <property type="entry name" value="UDPGT"/>
    <property type="match status" value="1"/>
</dbReference>
<sequence length="543" mass="60805">MGFHKPHAVCLPFPAQGHINPMFKLAILLHNRGFHITFTNTEYNHNRLLKSLGPTDFQFETIPDGLPPSDADTTQDVPSLFISTKYNCLAPFRQLLAKLNASSSSPPVTCIVSDAIMTFSVTAAHEIGVPVVCFRTTNACSFLCNKYVPLLIQKGLLPLKDANCLTNGFLDTSVDCIPGLKNIKLSHLPTFVRTTDVNDPLLNFVLGETEAASRASAMIFNTFDALEGDALAALYPLCPPVYAIGPVHACVDQLPENSLKSMETNLWKQESDCLLWLDSRKPNSVVYVNFGSITMLTKQQVTEFARGLADSGKDFLWIIRSDSVVGGSSAISSLPSDFVAETKERGLISGWCPQEKVLSHCSVAAFLTHCGWNSVIESLWSGVPMICWPFFADQHINCRFTCSEWGLGVEICRNVKRDEVEEIVREVVGGSKGKKMKNRAMEWKNKAEAAVGVHGSTFLIWRNWLRRSCCPRLIMLRKMYRLCFLMWCLMFLFSSPVLPCFWGCTFRRYALLDIVRAIRLKYMEQTNINIEFFLFNSGLIESN</sequence>
<dbReference type="InterPro" id="IPR035595">
    <property type="entry name" value="UDP_glycos_trans_CS"/>
</dbReference>
<dbReference type="GO" id="GO:0080043">
    <property type="term" value="F:quercetin 3-O-glucosyltransferase activity"/>
    <property type="evidence" value="ECO:0007669"/>
    <property type="project" value="TreeGrafter"/>
</dbReference>
<dbReference type="AlphaFoldDB" id="A0AAW2J175"/>
<accession>A0AAW2J175</accession>
<name>A0AAW2J175_9LAMI</name>
<dbReference type="GO" id="GO:0080044">
    <property type="term" value="F:quercetin 7-O-glucosyltransferase activity"/>
    <property type="evidence" value="ECO:0007669"/>
    <property type="project" value="TreeGrafter"/>
</dbReference>
<dbReference type="Pfam" id="PF26168">
    <property type="entry name" value="Glyco_transf_N"/>
    <property type="match status" value="1"/>
</dbReference>
<keyword evidence="3 4" id="KW-0808">Transferase</keyword>
<evidence type="ECO:0000256" key="2">
    <source>
        <dbReference type="ARBA" id="ARBA00022676"/>
    </source>
</evidence>
<keyword evidence="6" id="KW-0472">Membrane</keyword>
<proteinExistence type="inferred from homology"/>
<dbReference type="InterPro" id="IPR058980">
    <property type="entry name" value="Glyco_transf_N"/>
</dbReference>
<reference evidence="8" key="2">
    <citation type="journal article" date="2024" name="Plant">
        <title>Genomic evolution and insights into agronomic trait innovations of Sesamum species.</title>
        <authorList>
            <person name="Miao H."/>
            <person name="Wang L."/>
            <person name="Qu L."/>
            <person name="Liu H."/>
            <person name="Sun Y."/>
            <person name="Le M."/>
            <person name="Wang Q."/>
            <person name="Wei S."/>
            <person name="Zheng Y."/>
            <person name="Lin W."/>
            <person name="Duan Y."/>
            <person name="Cao H."/>
            <person name="Xiong S."/>
            <person name="Wang X."/>
            <person name="Wei L."/>
            <person name="Li C."/>
            <person name="Ma Q."/>
            <person name="Ju M."/>
            <person name="Zhao R."/>
            <person name="Li G."/>
            <person name="Mu C."/>
            <person name="Tian Q."/>
            <person name="Mei H."/>
            <person name="Zhang T."/>
            <person name="Gao T."/>
            <person name="Zhang H."/>
        </authorList>
    </citation>
    <scope>NUCLEOTIDE SEQUENCE</scope>
    <source>
        <strain evidence="8">G01</strain>
    </source>
</reference>
<reference evidence="8" key="1">
    <citation type="submission" date="2020-06" db="EMBL/GenBank/DDBJ databases">
        <authorList>
            <person name="Li T."/>
            <person name="Hu X."/>
            <person name="Zhang T."/>
            <person name="Song X."/>
            <person name="Zhang H."/>
            <person name="Dai N."/>
            <person name="Sheng W."/>
            <person name="Hou X."/>
            <person name="Wei L."/>
        </authorList>
    </citation>
    <scope>NUCLEOTIDE SEQUENCE</scope>
    <source>
        <strain evidence="8">G01</strain>
        <tissue evidence="8">Leaf</tissue>
    </source>
</reference>
<evidence type="ECO:0000256" key="6">
    <source>
        <dbReference type="SAM" id="Phobius"/>
    </source>
</evidence>
<evidence type="ECO:0000256" key="5">
    <source>
        <dbReference type="RuleBase" id="RU362057"/>
    </source>
</evidence>
<dbReference type="InterPro" id="IPR002213">
    <property type="entry name" value="UDP_glucos_trans"/>
</dbReference>
<keyword evidence="6" id="KW-1133">Transmembrane helix</keyword>
<evidence type="ECO:0000256" key="4">
    <source>
        <dbReference type="RuleBase" id="RU003718"/>
    </source>
</evidence>
<dbReference type="EC" id="2.4.1.-" evidence="5"/>
<dbReference type="SUPFAM" id="SSF53756">
    <property type="entry name" value="UDP-Glycosyltransferase/glycogen phosphorylase"/>
    <property type="match status" value="1"/>
</dbReference>
<evidence type="ECO:0000259" key="7">
    <source>
        <dbReference type="Pfam" id="PF26168"/>
    </source>
</evidence>
<comment type="caution">
    <text evidence="8">The sequence shown here is derived from an EMBL/GenBank/DDBJ whole genome shotgun (WGS) entry which is preliminary data.</text>
</comment>
<keyword evidence="6" id="KW-0812">Transmembrane</keyword>
<evidence type="ECO:0000313" key="8">
    <source>
        <dbReference type="EMBL" id="KAL0287438.1"/>
    </source>
</evidence>
<dbReference type="FunFam" id="3.40.50.2000:FF:000065">
    <property type="entry name" value="Glycosyltransferase"/>
    <property type="match status" value="1"/>
</dbReference>
<feature type="transmembrane region" description="Helical" evidence="6">
    <location>
        <begin position="479"/>
        <end position="502"/>
    </location>
</feature>